<proteinExistence type="predicted"/>
<dbReference type="AlphaFoldDB" id="A0A8A0RL42"/>
<feature type="domain" description="SLH" evidence="4">
    <location>
        <begin position="42"/>
        <end position="105"/>
    </location>
</feature>
<evidence type="ECO:0000256" key="2">
    <source>
        <dbReference type="SAM" id="MobiDB-lite"/>
    </source>
</evidence>
<feature type="compositionally biased region" description="Acidic residues" evidence="2">
    <location>
        <begin position="556"/>
        <end position="578"/>
    </location>
</feature>
<reference evidence="5" key="1">
    <citation type="submission" date="2020-07" db="EMBL/GenBank/DDBJ databases">
        <title>Koleobacter methoxysyntrophicus gen. nov., sp. nov., a novel anaerobic bacterium isolated from deep subsurface oil field and proposal of Koleobacterales ord. nov. in the phylum Firmicutes.</title>
        <authorList>
            <person name="Sakamoto S."/>
            <person name="Tamaki H."/>
        </authorList>
    </citation>
    <scope>NUCLEOTIDE SEQUENCE</scope>
    <source>
        <strain evidence="5">NRmbB1</strain>
    </source>
</reference>
<evidence type="ECO:0000313" key="5">
    <source>
        <dbReference type="EMBL" id="QSQ08454.1"/>
    </source>
</evidence>
<dbReference type="KEGG" id="kme:H0A61_00776"/>
<evidence type="ECO:0000313" key="6">
    <source>
        <dbReference type="Proteomes" id="UP000662904"/>
    </source>
</evidence>
<dbReference type="InterPro" id="IPR001119">
    <property type="entry name" value="SLH_dom"/>
</dbReference>
<keyword evidence="5" id="KW-0378">Hydrolase</keyword>
<keyword evidence="3" id="KW-0732">Signal</keyword>
<keyword evidence="1" id="KW-0677">Repeat</keyword>
<sequence length="578" mass="65989">MKKARLIKTLLVFTIIFTIIVSTAQAAPPPGKGPKKFKQKDRIFFEDVTDTLNWAKDAIDKMFLKGIIKGYGANMFKPNRHVTHLEGIIMALRIMGWEDEAFELETIPEKVKNIKSISWALGFNYVTVALEKGLLKAEELLYFNPNEPAKRYEIARYIIRALDMEEEAEERMNAKLPFKDAGQVPKDAVGYVALINELGIMVGDRNGKFHANKPLTRAEMAVLISRVDDLVEVEDEGKDNKGEVVDIDGDDLTITLLLRNDFEKTFSFLEGVPVYRNKSFYDIDDLRIGDIVQLTLNKDGKVIFIDVLSRENVDKILRVVEGRITALTIADKSTVTMNTYGHTDETFEFTDNTKILIDGKRARIEDLKIGDWAKAQVRSNREIVEISVRVKREFEGEVISTTLKNPLSIRIKTENGDRYTLNVDENVKVTRERKRVSFRTIEKGEYVKLVLIRGVVTEIEIIDEESEFEDEDEEFEAEGILKEIRIGEKIYITILIQKDDKGQKHVERKYEVSDEVEIELEGEGADIYDLKPGYTVEIEGNNGIVTKIDAEIRDEGENEDEEIDENEDGEVEDENNGD</sequence>
<feature type="chain" id="PRO_5034310704" evidence="3">
    <location>
        <begin position="27"/>
        <end position="578"/>
    </location>
</feature>
<keyword evidence="5" id="KW-0326">Glycosidase</keyword>
<protein>
    <submittedName>
        <fullName evidence="5">Endo-1,4-beta-xylanase A</fullName>
        <ecNumber evidence="5">3.2.1.8</ecNumber>
    </submittedName>
</protein>
<feature type="domain" description="SLH" evidence="4">
    <location>
        <begin position="175"/>
        <end position="238"/>
    </location>
</feature>
<evidence type="ECO:0000256" key="1">
    <source>
        <dbReference type="ARBA" id="ARBA00022737"/>
    </source>
</evidence>
<organism evidence="5 6">
    <name type="scientific">Koleobacter methoxysyntrophicus</name>
    <dbReference type="NCBI Taxonomy" id="2751313"/>
    <lineage>
        <taxon>Bacteria</taxon>
        <taxon>Bacillati</taxon>
        <taxon>Bacillota</taxon>
        <taxon>Clostridia</taxon>
        <taxon>Koleobacterales</taxon>
        <taxon>Koleobacteraceae</taxon>
        <taxon>Koleobacter</taxon>
    </lineage>
</organism>
<name>A0A8A0RL42_9FIRM</name>
<evidence type="ECO:0000259" key="4">
    <source>
        <dbReference type="PROSITE" id="PS51272"/>
    </source>
</evidence>
<feature type="signal peptide" evidence="3">
    <location>
        <begin position="1"/>
        <end position="26"/>
    </location>
</feature>
<dbReference type="EMBL" id="CP059066">
    <property type="protein sequence ID" value="QSQ08454.1"/>
    <property type="molecule type" value="Genomic_DNA"/>
</dbReference>
<dbReference type="Pfam" id="PF00395">
    <property type="entry name" value="SLH"/>
    <property type="match status" value="2"/>
</dbReference>
<evidence type="ECO:0000256" key="3">
    <source>
        <dbReference type="SAM" id="SignalP"/>
    </source>
</evidence>
<keyword evidence="6" id="KW-1185">Reference proteome</keyword>
<dbReference type="PANTHER" id="PTHR43308">
    <property type="entry name" value="OUTER MEMBRANE PROTEIN ALPHA-RELATED"/>
    <property type="match status" value="1"/>
</dbReference>
<gene>
    <name evidence="5" type="primary">xynA1</name>
    <name evidence="5" type="ORF">H0A61_00776</name>
</gene>
<dbReference type="EC" id="3.2.1.8" evidence="5"/>
<feature type="region of interest" description="Disordered" evidence="2">
    <location>
        <begin position="548"/>
        <end position="578"/>
    </location>
</feature>
<accession>A0A8A0RL42</accession>
<dbReference type="RefSeq" id="WP_206708668.1">
    <property type="nucleotide sequence ID" value="NZ_CP059066.1"/>
</dbReference>
<dbReference type="PROSITE" id="PS51272">
    <property type="entry name" value="SLH"/>
    <property type="match status" value="2"/>
</dbReference>
<dbReference type="GO" id="GO:0031176">
    <property type="term" value="F:endo-1,4-beta-xylanase activity"/>
    <property type="evidence" value="ECO:0007669"/>
    <property type="project" value="UniProtKB-EC"/>
</dbReference>
<dbReference type="InterPro" id="IPR051465">
    <property type="entry name" value="Cell_Envelope_Struct_Comp"/>
</dbReference>
<dbReference type="Proteomes" id="UP000662904">
    <property type="component" value="Chromosome"/>
</dbReference>